<dbReference type="OMA" id="NCMDVIK"/>
<accession>A0A1B6P9M5</accession>
<sequence>MFANAFIRLMVFALAITMLTMLAQGSPLVFKAHVFQNCMDTIKKHPPYKPPSRKCINTVTKSNLVSICSVLDASDEEKISVERLVSLGRQFGQHFTPGAKCGTYTIP</sequence>
<reference evidence="3" key="2">
    <citation type="journal article" date="2018" name="Plant J.">
        <title>The Sorghum bicolor reference genome: improved assembly, gene annotations, a transcriptome atlas, and signatures of genome organization.</title>
        <authorList>
            <person name="McCormick R.F."/>
            <person name="Truong S.K."/>
            <person name="Sreedasyam A."/>
            <person name="Jenkins J."/>
            <person name="Shu S."/>
            <person name="Sims D."/>
            <person name="Kennedy M."/>
            <person name="Amirebrahimi M."/>
            <person name="Weers B.D."/>
            <person name="McKinley B."/>
            <person name="Mattison A."/>
            <person name="Morishige D.T."/>
            <person name="Grimwood J."/>
            <person name="Schmutz J."/>
            <person name="Mullet J.E."/>
        </authorList>
    </citation>
    <scope>NUCLEOTIDE SEQUENCE [LARGE SCALE GENOMIC DNA]</scope>
    <source>
        <strain evidence="3">cv. BTx623</strain>
    </source>
</reference>
<evidence type="ECO:0000313" key="2">
    <source>
        <dbReference type="EMBL" id="KXG22408.1"/>
    </source>
</evidence>
<protein>
    <recommendedName>
        <fullName evidence="4">Bifunctional inhibitor/plant lipid transfer protein/seed storage helical domain-containing protein</fullName>
    </recommendedName>
</protein>
<organism evidence="2 3">
    <name type="scientific">Sorghum bicolor</name>
    <name type="common">Sorghum</name>
    <name type="synonym">Sorghum vulgare</name>
    <dbReference type="NCBI Taxonomy" id="4558"/>
    <lineage>
        <taxon>Eukaryota</taxon>
        <taxon>Viridiplantae</taxon>
        <taxon>Streptophyta</taxon>
        <taxon>Embryophyta</taxon>
        <taxon>Tracheophyta</taxon>
        <taxon>Spermatophyta</taxon>
        <taxon>Magnoliopsida</taxon>
        <taxon>Liliopsida</taxon>
        <taxon>Poales</taxon>
        <taxon>Poaceae</taxon>
        <taxon>PACMAD clade</taxon>
        <taxon>Panicoideae</taxon>
        <taxon>Andropogonodae</taxon>
        <taxon>Andropogoneae</taxon>
        <taxon>Sorghinae</taxon>
        <taxon>Sorghum</taxon>
    </lineage>
</organism>
<name>A0A1B6P9M5_SORBI</name>
<feature type="chain" id="PRO_5008588634" description="Bifunctional inhibitor/plant lipid transfer protein/seed storage helical domain-containing protein" evidence="1">
    <location>
        <begin position="26"/>
        <end position="107"/>
    </location>
</feature>
<proteinExistence type="predicted"/>
<reference evidence="2 3" key="1">
    <citation type="journal article" date="2009" name="Nature">
        <title>The Sorghum bicolor genome and the diversification of grasses.</title>
        <authorList>
            <person name="Paterson A.H."/>
            <person name="Bowers J.E."/>
            <person name="Bruggmann R."/>
            <person name="Dubchak I."/>
            <person name="Grimwood J."/>
            <person name="Gundlach H."/>
            <person name="Haberer G."/>
            <person name="Hellsten U."/>
            <person name="Mitros T."/>
            <person name="Poliakov A."/>
            <person name="Schmutz J."/>
            <person name="Spannagl M."/>
            <person name="Tang H."/>
            <person name="Wang X."/>
            <person name="Wicker T."/>
            <person name="Bharti A.K."/>
            <person name="Chapman J."/>
            <person name="Feltus F.A."/>
            <person name="Gowik U."/>
            <person name="Grigoriev I.V."/>
            <person name="Lyons E."/>
            <person name="Maher C.A."/>
            <person name="Martis M."/>
            <person name="Narechania A."/>
            <person name="Otillar R.P."/>
            <person name="Penning B.W."/>
            <person name="Salamov A.A."/>
            <person name="Wang Y."/>
            <person name="Zhang L."/>
            <person name="Carpita N.C."/>
            <person name="Freeling M."/>
            <person name="Gingle A.R."/>
            <person name="Hash C.T."/>
            <person name="Keller B."/>
            <person name="Klein P."/>
            <person name="Kresovich S."/>
            <person name="McCann M.C."/>
            <person name="Ming R."/>
            <person name="Peterson D.G."/>
            <person name="Mehboob-ur-Rahman"/>
            <person name="Ware D."/>
            <person name="Westhoff P."/>
            <person name="Mayer K.F."/>
            <person name="Messing J."/>
            <person name="Rokhsar D.S."/>
        </authorList>
    </citation>
    <scope>NUCLEOTIDE SEQUENCE [LARGE SCALE GENOMIC DNA]</scope>
    <source>
        <strain evidence="3">cv. BTx623</strain>
    </source>
</reference>
<dbReference type="EMBL" id="CM000768">
    <property type="protein sequence ID" value="KXG22408.1"/>
    <property type="molecule type" value="Genomic_DNA"/>
</dbReference>
<evidence type="ECO:0000256" key="1">
    <source>
        <dbReference type="SAM" id="SignalP"/>
    </source>
</evidence>
<dbReference type="Gramene" id="KXG22408">
    <property type="protein sequence ID" value="KXG22408"/>
    <property type="gene ID" value="SORBI_3009G210700"/>
</dbReference>
<evidence type="ECO:0008006" key="4">
    <source>
        <dbReference type="Google" id="ProtNLM"/>
    </source>
</evidence>
<dbReference type="PANTHER" id="PTHR33286:SF19">
    <property type="entry name" value="BIFUNCTIONAL INHIBITOR_PLANT LIPID TRANSFER PROTEIN_SEED STORAGE HELICAL DOMAIN-CONTAINING PROTEIN"/>
    <property type="match status" value="1"/>
</dbReference>
<dbReference type="InParanoid" id="A0A1B6P9M5"/>
<dbReference type="PANTHER" id="PTHR33286">
    <property type="entry name" value="BIFUNCTIONAL INHIBITOR/LIPID-TRANSFER PROTEIN/SEED STORAGE 2S ALBUMIN SUPERFAMILY PROTEIN"/>
    <property type="match status" value="1"/>
</dbReference>
<evidence type="ECO:0000313" key="3">
    <source>
        <dbReference type="Proteomes" id="UP000000768"/>
    </source>
</evidence>
<dbReference type="AlphaFoldDB" id="A0A1B6P9M5"/>
<keyword evidence="1" id="KW-0732">Signal</keyword>
<feature type="signal peptide" evidence="1">
    <location>
        <begin position="1"/>
        <end position="25"/>
    </location>
</feature>
<keyword evidence="3" id="KW-1185">Reference proteome</keyword>
<dbReference type="Proteomes" id="UP000000768">
    <property type="component" value="Chromosome 9"/>
</dbReference>
<gene>
    <name evidence="2" type="ORF">SORBI_3009G210700</name>
</gene>